<dbReference type="InterPro" id="IPR036390">
    <property type="entry name" value="WH_DNA-bd_sf"/>
</dbReference>
<dbReference type="NCBIfam" id="TIGR00738">
    <property type="entry name" value="rrf2_super"/>
    <property type="match status" value="1"/>
</dbReference>
<reference evidence="5" key="1">
    <citation type="journal article" date="2019" name="Int. J. Syst. Evol. Microbiol.">
        <title>The Global Catalogue of Microorganisms (GCM) 10K type strain sequencing project: providing services to taxonomists for standard genome sequencing and annotation.</title>
        <authorList>
            <consortium name="The Broad Institute Genomics Platform"/>
            <consortium name="The Broad Institute Genome Sequencing Center for Infectious Disease"/>
            <person name="Wu L."/>
            <person name="Ma J."/>
        </authorList>
    </citation>
    <scope>NUCLEOTIDE SEQUENCE [LARGE SCALE GENOMIC DNA]</scope>
    <source>
        <strain evidence="5">CCUG 15531</strain>
    </source>
</reference>
<name>A0ABW4ML16_9BACI</name>
<dbReference type="InterPro" id="IPR036388">
    <property type="entry name" value="WH-like_DNA-bd_sf"/>
</dbReference>
<comment type="cofactor">
    <cofactor evidence="2">
        <name>[2Fe-2S] cluster</name>
        <dbReference type="ChEBI" id="CHEBI:190135"/>
    </cofactor>
</comment>
<sequence length="151" mass="17302">MKLTNYTDYSLRVLMYLAMKKDEELTTIQEIAEAYNISKNHLMKIIHHLGKLEYIKTIRGRNGGFKLAKHPKEINIGEVVSNTEDDFNIVECFKEGGGYCAISPSCKLKRALHEALQAFINVLYGYTLDDLVTNKNDLLDLFRLQNQEDGN</sequence>
<accession>A0ABW4ML16</accession>
<dbReference type="PANTHER" id="PTHR33221:SF4">
    <property type="entry name" value="HTH-TYPE TRANSCRIPTIONAL REPRESSOR NSRR"/>
    <property type="match status" value="1"/>
</dbReference>
<dbReference type="EMBL" id="JBHUEK010000007">
    <property type="protein sequence ID" value="MFD1778118.1"/>
    <property type="molecule type" value="Genomic_DNA"/>
</dbReference>
<gene>
    <name evidence="4" type="ORF">ACFSFW_05515</name>
</gene>
<evidence type="ECO:0000313" key="4">
    <source>
        <dbReference type="EMBL" id="MFD1778118.1"/>
    </source>
</evidence>
<organism evidence="4 5">
    <name type="scientific">Fredinandcohnia salidurans</name>
    <dbReference type="NCBI Taxonomy" id="2595041"/>
    <lineage>
        <taxon>Bacteria</taxon>
        <taxon>Bacillati</taxon>
        <taxon>Bacillota</taxon>
        <taxon>Bacilli</taxon>
        <taxon>Bacillales</taxon>
        <taxon>Bacillaceae</taxon>
        <taxon>Fredinandcohnia</taxon>
    </lineage>
</organism>
<dbReference type="Gene3D" id="1.10.10.10">
    <property type="entry name" value="Winged helix-like DNA-binding domain superfamily/Winged helix DNA-binding domain"/>
    <property type="match status" value="1"/>
</dbReference>
<dbReference type="RefSeq" id="WP_304214090.1">
    <property type="nucleotide sequence ID" value="NZ_JBHUEK010000007.1"/>
</dbReference>
<evidence type="ECO:0000313" key="5">
    <source>
        <dbReference type="Proteomes" id="UP001597227"/>
    </source>
</evidence>
<evidence type="ECO:0000256" key="3">
    <source>
        <dbReference type="ARBA" id="ARBA00040173"/>
    </source>
</evidence>
<proteinExistence type="predicted"/>
<dbReference type="Proteomes" id="UP001597227">
    <property type="component" value="Unassembled WGS sequence"/>
</dbReference>
<dbReference type="InterPro" id="IPR000944">
    <property type="entry name" value="Tscrpt_reg_Rrf2"/>
</dbReference>
<dbReference type="SUPFAM" id="SSF46785">
    <property type="entry name" value="Winged helix' DNA-binding domain"/>
    <property type="match status" value="1"/>
</dbReference>
<protein>
    <recommendedName>
        <fullName evidence="3">HTH-type transcriptional regulator NsrR</fullName>
    </recommendedName>
</protein>
<keyword evidence="5" id="KW-1185">Reference proteome</keyword>
<evidence type="ECO:0000256" key="1">
    <source>
        <dbReference type="ARBA" id="ARBA00023125"/>
    </source>
</evidence>
<dbReference type="PANTHER" id="PTHR33221">
    <property type="entry name" value="WINGED HELIX-TURN-HELIX TRANSCRIPTIONAL REGULATOR, RRF2 FAMILY"/>
    <property type="match status" value="1"/>
</dbReference>
<dbReference type="PROSITE" id="PS51197">
    <property type="entry name" value="HTH_RRF2_2"/>
    <property type="match status" value="1"/>
</dbReference>
<keyword evidence="1" id="KW-0238">DNA-binding</keyword>
<dbReference type="Pfam" id="PF02082">
    <property type="entry name" value="Rrf2"/>
    <property type="match status" value="1"/>
</dbReference>
<comment type="caution">
    <text evidence="4">The sequence shown here is derived from an EMBL/GenBank/DDBJ whole genome shotgun (WGS) entry which is preliminary data.</text>
</comment>
<evidence type="ECO:0000256" key="2">
    <source>
        <dbReference type="ARBA" id="ARBA00034078"/>
    </source>
</evidence>